<evidence type="ECO:0000256" key="1">
    <source>
        <dbReference type="ARBA" id="ARBA00022723"/>
    </source>
</evidence>
<dbReference type="InterPro" id="IPR001878">
    <property type="entry name" value="Znf_CCHC"/>
</dbReference>
<evidence type="ECO:0000313" key="7">
    <source>
        <dbReference type="EMBL" id="PIA55816.1"/>
    </source>
</evidence>
<dbReference type="Gene3D" id="4.10.60.10">
    <property type="entry name" value="Zinc finger, CCHC-type"/>
    <property type="match status" value="1"/>
</dbReference>
<evidence type="ECO:0000256" key="4">
    <source>
        <dbReference type="PROSITE-ProRule" id="PRU00325"/>
    </source>
</evidence>
<keyword evidence="2 4" id="KW-0863">Zinc-finger</keyword>
<keyword evidence="8" id="KW-1185">Reference proteome</keyword>
<dbReference type="InParanoid" id="A0A2G5EJ87"/>
<dbReference type="Proteomes" id="UP000230069">
    <property type="component" value="Unassembled WGS sequence"/>
</dbReference>
<dbReference type="SMART" id="SM00343">
    <property type="entry name" value="ZnF_C2HC"/>
    <property type="match status" value="2"/>
</dbReference>
<keyword evidence="1" id="KW-0479">Metal-binding</keyword>
<dbReference type="InterPro" id="IPR007527">
    <property type="entry name" value="Znf_SWIM"/>
</dbReference>
<feature type="region of interest" description="Disordered" evidence="5">
    <location>
        <begin position="685"/>
        <end position="723"/>
    </location>
</feature>
<dbReference type="STRING" id="218851.A0A2G5EJ87"/>
<dbReference type="GO" id="GO:0008270">
    <property type="term" value="F:zinc ion binding"/>
    <property type="evidence" value="ECO:0007669"/>
    <property type="project" value="UniProtKB-KW"/>
</dbReference>
<dbReference type="Pfam" id="PF04434">
    <property type="entry name" value="SWIM"/>
    <property type="match status" value="1"/>
</dbReference>
<dbReference type="SMART" id="SM00575">
    <property type="entry name" value="ZnF_PMZ"/>
    <property type="match status" value="1"/>
</dbReference>
<dbReference type="PROSITE" id="PS50966">
    <property type="entry name" value="ZF_SWIM"/>
    <property type="match status" value="1"/>
</dbReference>
<dbReference type="GO" id="GO:0003676">
    <property type="term" value="F:nucleic acid binding"/>
    <property type="evidence" value="ECO:0007669"/>
    <property type="project" value="InterPro"/>
</dbReference>
<feature type="compositionally biased region" description="Basic residues" evidence="5">
    <location>
        <begin position="714"/>
        <end position="723"/>
    </location>
</feature>
<dbReference type="PANTHER" id="PTHR47718">
    <property type="entry name" value="OS01G0519700 PROTEIN"/>
    <property type="match status" value="1"/>
</dbReference>
<sequence>MSAFVDEFVEDFSDDSEAEGDNPRRRNADFLYKVGLRLQDEIHDDMGEISDEDMLRARFNTYEDAYFFYNEYAKFKGFSVRKDHKTVVDGRTRRRRFICSCAGVRERKWTNLHKRRKKARRLTRCNCPAALNIVYDDELNMWTVRGFMSQHNHVLAPSGGSHFLRSHRKVSLSNAVLAQNLYALGVSKKLVMDIIISKSGSHAAAGCTARDLYNQMNRARVERIIDGDANLVNSFLEDMNVRDPGFFKKIQVNEKKQLTKLFWSDSQSQEDYKLFDDVLMFDSTYRTNRYDMPLVVFAGVNNHRHTVIYALALMNNETIDSYEWALKTFLAAMDGIAPKSVITDGDAAIRNAIENVFPKSKHRLCVWHVVQNAITNVWTDGFVKGFVEAMFCKGPPDAFEKKWAELLIEYKTVAEQKWVHNIYEKKEMWAEAYLREYFFAGCRSNQRCESINSVVRVCVKSGLSLIELVDKLLQKIRHIRYRDFEAEVNTTMTRSAQIPNLTLIGEQAEALYTRAGYEYFFKQLLHEPSYVVNESYEDGEDIIKYLVNRHMHPNAPATVEYNRENDAYNCTCKLFERVGFLCRHILAVLKHTHVKALPKSCILHRWTREAKSSSLDFGTNPTTSCRLGFGLRLKELEEYSRDLFMWGCESVQRCTMVKGHIAAFDKGEVAQGFDETPVPENPLGFEEEPVASTPPQSFPPDNIVDPQRDLGRRGGPRRAKRKMFHQRTSTRCGICHIVGHSRRTCPSERTGVFADVPPEVTSSRKAPTCSFCNEVGHRCNACPRRRKHQSTDSPIAGVVVTDMGDAYLHTQPNGDVFWSLKH</sequence>
<dbReference type="InterPro" id="IPR018289">
    <property type="entry name" value="MULE_transposase_dom"/>
</dbReference>
<dbReference type="EMBL" id="KZ305024">
    <property type="protein sequence ID" value="PIA55816.1"/>
    <property type="molecule type" value="Genomic_DNA"/>
</dbReference>
<keyword evidence="3" id="KW-0862">Zinc</keyword>
<dbReference type="InterPro" id="IPR004330">
    <property type="entry name" value="FAR1_DNA_bnd_dom"/>
</dbReference>
<evidence type="ECO:0000256" key="3">
    <source>
        <dbReference type="ARBA" id="ARBA00022833"/>
    </source>
</evidence>
<organism evidence="7 8">
    <name type="scientific">Aquilegia coerulea</name>
    <name type="common">Rocky mountain columbine</name>
    <dbReference type="NCBI Taxonomy" id="218851"/>
    <lineage>
        <taxon>Eukaryota</taxon>
        <taxon>Viridiplantae</taxon>
        <taxon>Streptophyta</taxon>
        <taxon>Embryophyta</taxon>
        <taxon>Tracheophyta</taxon>
        <taxon>Spermatophyta</taxon>
        <taxon>Magnoliopsida</taxon>
        <taxon>Ranunculales</taxon>
        <taxon>Ranunculaceae</taxon>
        <taxon>Thalictroideae</taxon>
        <taxon>Aquilegia</taxon>
    </lineage>
</organism>
<gene>
    <name evidence="7" type="ORF">AQUCO_00700263v1</name>
</gene>
<reference evidence="7 8" key="1">
    <citation type="submission" date="2017-09" db="EMBL/GenBank/DDBJ databases">
        <title>WGS assembly of Aquilegia coerulea Goldsmith.</title>
        <authorList>
            <person name="Hodges S."/>
            <person name="Kramer E."/>
            <person name="Nordborg M."/>
            <person name="Tomkins J."/>
            <person name="Borevitz J."/>
            <person name="Derieg N."/>
            <person name="Yan J."/>
            <person name="Mihaltcheva S."/>
            <person name="Hayes R.D."/>
            <person name="Rokhsar D."/>
        </authorList>
    </citation>
    <scope>NUCLEOTIDE SEQUENCE [LARGE SCALE GENOMIC DNA]</scope>
    <source>
        <strain evidence="8">cv. Goldsmith</strain>
    </source>
</reference>
<evidence type="ECO:0000259" key="6">
    <source>
        <dbReference type="PROSITE" id="PS50966"/>
    </source>
</evidence>
<accession>A0A2G5EJ87</accession>
<dbReference type="OrthoDB" id="1733498at2759"/>
<dbReference type="AlphaFoldDB" id="A0A2G5EJ87"/>
<feature type="domain" description="SWIM-type" evidence="6">
    <location>
        <begin position="557"/>
        <end position="593"/>
    </location>
</feature>
<dbReference type="Pfam" id="PF03101">
    <property type="entry name" value="FAR1"/>
    <property type="match status" value="1"/>
</dbReference>
<evidence type="ECO:0000256" key="5">
    <source>
        <dbReference type="SAM" id="MobiDB-lite"/>
    </source>
</evidence>
<proteinExistence type="predicted"/>
<evidence type="ECO:0000256" key="2">
    <source>
        <dbReference type="ARBA" id="ARBA00022771"/>
    </source>
</evidence>
<dbReference type="InterPro" id="IPR006564">
    <property type="entry name" value="Znf_PMZ"/>
</dbReference>
<dbReference type="Pfam" id="PF10551">
    <property type="entry name" value="MULE"/>
    <property type="match status" value="1"/>
</dbReference>
<protein>
    <recommendedName>
        <fullName evidence="6">SWIM-type domain-containing protein</fullName>
    </recommendedName>
</protein>
<evidence type="ECO:0000313" key="8">
    <source>
        <dbReference type="Proteomes" id="UP000230069"/>
    </source>
</evidence>
<name>A0A2G5EJ87_AQUCA</name>